<dbReference type="OrthoDB" id="1601230at2759"/>
<sequence length="108" mass="12678">MSVLHIMAYTWLEDVPEEQQKRLRQEVLDLPRNCMRNGQKYIIGINAGPPLMAGLKYDYIYMVEFSSNEDRDYFVKSDPLRQKLAAELDENVFELFLSDLGGSKWREV</sequence>
<dbReference type="InterPro" id="IPR013097">
    <property type="entry name" value="Dabb"/>
</dbReference>
<dbReference type="SUPFAM" id="SSF54909">
    <property type="entry name" value="Dimeric alpha+beta barrel"/>
    <property type="match status" value="1"/>
</dbReference>
<dbReference type="Gene3D" id="3.30.70.100">
    <property type="match status" value="1"/>
</dbReference>
<evidence type="ECO:0000259" key="1">
    <source>
        <dbReference type="PROSITE" id="PS51502"/>
    </source>
</evidence>
<evidence type="ECO:0000313" key="2">
    <source>
        <dbReference type="EMBL" id="KZP23457.1"/>
    </source>
</evidence>
<keyword evidence="3" id="KW-1185">Reference proteome</keyword>
<proteinExistence type="predicted"/>
<accession>A0A166LYN0</accession>
<dbReference type="EMBL" id="KV417532">
    <property type="protein sequence ID" value="KZP23457.1"/>
    <property type="molecule type" value="Genomic_DNA"/>
</dbReference>
<protein>
    <recommendedName>
        <fullName evidence="1">Stress-response A/B barrel domain-containing protein</fullName>
    </recommendedName>
</protein>
<dbReference type="InterPro" id="IPR011008">
    <property type="entry name" value="Dimeric_a/b-barrel"/>
</dbReference>
<organism evidence="2 3">
    <name type="scientific">Athelia psychrophila</name>
    <dbReference type="NCBI Taxonomy" id="1759441"/>
    <lineage>
        <taxon>Eukaryota</taxon>
        <taxon>Fungi</taxon>
        <taxon>Dikarya</taxon>
        <taxon>Basidiomycota</taxon>
        <taxon>Agaricomycotina</taxon>
        <taxon>Agaricomycetes</taxon>
        <taxon>Agaricomycetidae</taxon>
        <taxon>Atheliales</taxon>
        <taxon>Atheliaceae</taxon>
        <taxon>Athelia</taxon>
    </lineage>
</organism>
<name>A0A166LYN0_9AGAM</name>
<feature type="domain" description="Stress-response A/B barrel" evidence="1">
    <location>
        <begin position="3"/>
        <end position="108"/>
    </location>
</feature>
<dbReference type="AlphaFoldDB" id="A0A166LYN0"/>
<dbReference type="PROSITE" id="PS51502">
    <property type="entry name" value="S_R_A_B_BARREL"/>
    <property type="match status" value="1"/>
</dbReference>
<reference evidence="2 3" key="1">
    <citation type="journal article" date="2016" name="Mol. Biol. Evol.">
        <title>Comparative Genomics of Early-Diverging Mushroom-Forming Fungi Provides Insights into the Origins of Lignocellulose Decay Capabilities.</title>
        <authorList>
            <person name="Nagy L.G."/>
            <person name="Riley R."/>
            <person name="Tritt A."/>
            <person name="Adam C."/>
            <person name="Daum C."/>
            <person name="Floudas D."/>
            <person name="Sun H."/>
            <person name="Yadav J.S."/>
            <person name="Pangilinan J."/>
            <person name="Larsson K.H."/>
            <person name="Matsuura K."/>
            <person name="Barry K."/>
            <person name="Labutti K."/>
            <person name="Kuo R."/>
            <person name="Ohm R.A."/>
            <person name="Bhattacharya S.S."/>
            <person name="Shirouzu T."/>
            <person name="Yoshinaga Y."/>
            <person name="Martin F.M."/>
            <person name="Grigoriev I.V."/>
            <person name="Hibbett D.S."/>
        </authorList>
    </citation>
    <scope>NUCLEOTIDE SEQUENCE [LARGE SCALE GENOMIC DNA]</scope>
    <source>
        <strain evidence="2 3">CBS 109695</strain>
    </source>
</reference>
<evidence type="ECO:0000313" key="3">
    <source>
        <dbReference type="Proteomes" id="UP000076532"/>
    </source>
</evidence>
<gene>
    <name evidence="2" type="ORF">FIBSPDRAFT_1042902</name>
</gene>
<dbReference type="Proteomes" id="UP000076532">
    <property type="component" value="Unassembled WGS sequence"/>
</dbReference>